<evidence type="ECO:0000259" key="6">
    <source>
        <dbReference type="PROSITE" id="PS50801"/>
    </source>
</evidence>
<dbReference type="InterPro" id="IPR002645">
    <property type="entry name" value="STAS_dom"/>
</dbReference>
<reference evidence="8" key="1">
    <citation type="submission" date="2016-10" db="EMBL/GenBank/DDBJ databases">
        <authorList>
            <person name="Varghese N."/>
            <person name="Submissions S."/>
        </authorList>
    </citation>
    <scope>NUCLEOTIDE SEQUENCE [LARGE SCALE GENOMIC DNA]</scope>
    <source>
        <strain evidence="8">DSM 22361</strain>
    </source>
</reference>
<evidence type="ECO:0000256" key="4">
    <source>
        <dbReference type="ARBA" id="ARBA00023136"/>
    </source>
</evidence>
<dbReference type="Pfam" id="PF00916">
    <property type="entry name" value="Sulfate_transp"/>
    <property type="match status" value="1"/>
</dbReference>
<organism evidence="7 8">
    <name type="scientific">Sphingobacterium lactis</name>
    <dbReference type="NCBI Taxonomy" id="797291"/>
    <lineage>
        <taxon>Bacteria</taxon>
        <taxon>Pseudomonadati</taxon>
        <taxon>Bacteroidota</taxon>
        <taxon>Sphingobacteriia</taxon>
        <taxon>Sphingobacteriales</taxon>
        <taxon>Sphingobacteriaceae</taxon>
        <taxon>Sphingobacterium</taxon>
    </lineage>
</organism>
<keyword evidence="2 5" id="KW-0812">Transmembrane</keyword>
<dbReference type="PROSITE" id="PS50801">
    <property type="entry name" value="STAS"/>
    <property type="match status" value="1"/>
</dbReference>
<feature type="transmembrane region" description="Helical" evidence="5">
    <location>
        <begin position="151"/>
        <end position="174"/>
    </location>
</feature>
<feature type="transmembrane region" description="Helical" evidence="5">
    <location>
        <begin position="363"/>
        <end position="396"/>
    </location>
</feature>
<feature type="domain" description="STAS" evidence="6">
    <location>
        <begin position="411"/>
        <end position="511"/>
    </location>
</feature>
<evidence type="ECO:0000256" key="5">
    <source>
        <dbReference type="SAM" id="Phobius"/>
    </source>
</evidence>
<dbReference type="AlphaFoldDB" id="A0A1H5YZJ5"/>
<dbReference type="PANTHER" id="PTHR43310:SF1">
    <property type="entry name" value="SULFATE TRANSPORTER YBAR-RELATED"/>
    <property type="match status" value="1"/>
</dbReference>
<keyword evidence="3 5" id="KW-1133">Transmembrane helix</keyword>
<comment type="subcellular location">
    <subcellularLocation>
        <location evidence="1">Membrane</location>
        <topology evidence="1">Multi-pass membrane protein</topology>
    </subcellularLocation>
</comment>
<accession>A0A1H5YZJ5</accession>
<gene>
    <name evidence="7" type="ORF">SAMN05421877_106199</name>
</gene>
<evidence type="ECO:0000313" key="7">
    <source>
        <dbReference type="EMBL" id="SEG29739.1"/>
    </source>
</evidence>
<name>A0A1H5YZJ5_9SPHI</name>
<dbReference type="GO" id="GO:0016020">
    <property type="term" value="C:membrane"/>
    <property type="evidence" value="ECO:0007669"/>
    <property type="project" value="UniProtKB-SubCell"/>
</dbReference>
<feature type="transmembrane region" description="Helical" evidence="5">
    <location>
        <begin position="121"/>
        <end position="139"/>
    </location>
</feature>
<sequence length="511" mass="55125">MKLQAINLLNKQKINYKNEILAGLTVSMTMIPESLSFAILAGLSPLTGLYAAFLMGIVTAFLGGRPGMVSGGAGATVVVLIALAASHGVEYLFAAVALAGILQILVGAFKLGKFVRLIPQPVMYGFLNGLAIIIFMAQVKQFKIFENGAEVWMSGPALYIMAGLTALTISIVLLLPKLTKAVPASLVAIIITFALVYFFQIDTKKVIDIASVSGSFPSFHIPQIPFTWETLQIIFPYAAVMAAVGLIESLLTLNMVDELTNTKGSANKESFAQGTANIVNGFFTGMGGCAMVAQSLVNIGAGGRTRLSAIIGALGILFVILVGGRVIEQIPMAALVGVMMMVAIGTFQWVSIRLVNKMPKSDILVGILVAAITVILHNLALAVLVGVILSALVFAWDNAKRIRARKSIDEQGNKVYQIYGPLFFGSTTTFMEKFDILEDPALVIIDFQESRVVDMSAIEALKKLTERYQEHNKQVIFRHLSPDCIRLLDQAKGFIEVNIDTDPTYKVMPKD</sequence>
<dbReference type="SUPFAM" id="SSF52091">
    <property type="entry name" value="SpoIIaa-like"/>
    <property type="match status" value="1"/>
</dbReference>
<dbReference type="CDD" id="cd07042">
    <property type="entry name" value="STAS_SulP_like_sulfate_transporter"/>
    <property type="match status" value="1"/>
</dbReference>
<dbReference type="Proteomes" id="UP000236731">
    <property type="component" value="Unassembled WGS sequence"/>
</dbReference>
<protein>
    <submittedName>
        <fullName evidence="7">Sulfate permease, SulP family</fullName>
    </submittedName>
</protein>
<dbReference type="RefSeq" id="WP_103906366.1">
    <property type="nucleotide sequence ID" value="NZ_CP049246.1"/>
</dbReference>
<dbReference type="Gene3D" id="3.30.750.24">
    <property type="entry name" value="STAS domain"/>
    <property type="match status" value="1"/>
</dbReference>
<dbReference type="EMBL" id="FNUT01000006">
    <property type="protein sequence ID" value="SEG29739.1"/>
    <property type="molecule type" value="Genomic_DNA"/>
</dbReference>
<evidence type="ECO:0000256" key="1">
    <source>
        <dbReference type="ARBA" id="ARBA00004141"/>
    </source>
</evidence>
<dbReference type="InterPro" id="IPR052706">
    <property type="entry name" value="Membrane-Transporter-like"/>
</dbReference>
<keyword evidence="8" id="KW-1185">Reference proteome</keyword>
<feature type="transmembrane region" description="Helical" evidence="5">
    <location>
        <begin position="234"/>
        <end position="256"/>
    </location>
</feature>
<dbReference type="Pfam" id="PF01740">
    <property type="entry name" value="STAS"/>
    <property type="match status" value="1"/>
</dbReference>
<feature type="transmembrane region" description="Helical" evidence="5">
    <location>
        <begin position="91"/>
        <end position="109"/>
    </location>
</feature>
<dbReference type="InterPro" id="IPR036513">
    <property type="entry name" value="STAS_dom_sf"/>
</dbReference>
<evidence type="ECO:0000313" key="8">
    <source>
        <dbReference type="Proteomes" id="UP000236731"/>
    </source>
</evidence>
<dbReference type="PANTHER" id="PTHR43310">
    <property type="entry name" value="SULFATE TRANSPORTER YBAR-RELATED"/>
    <property type="match status" value="1"/>
</dbReference>
<feature type="transmembrane region" description="Helical" evidence="5">
    <location>
        <begin position="181"/>
        <end position="199"/>
    </location>
</feature>
<feature type="transmembrane region" description="Helical" evidence="5">
    <location>
        <begin position="277"/>
        <end position="301"/>
    </location>
</feature>
<feature type="transmembrane region" description="Helical" evidence="5">
    <location>
        <begin position="307"/>
        <end position="327"/>
    </location>
</feature>
<dbReference type="OrthoDB" id="9771198at2"/>
<proteinExistence type="predicted"/>
<feature type="transmembrane region" description="Helical" evidence="5">
    <location>
        <begin position="20"/>
        <end position="40"/>
    </location>
</feature>
<evidence type="ECO:0000256" key="2">
    <source>
        <dbReference type="ARBA" id="ARBA00022692"/>
    </source>
</evidence>
<feature type="transmembrane region" description="Helical" evidence="5">
    <location>
        <begin position="334"/>
        <end position="351"/>
    </location>
</feature>
<keyword evidence="4 5" id="KW-0472">Membrane</keyword>
<feature type="transmembrane region" description="Helical" evidence="5">
    <location>
        <begin position="46"/>
        <end position="63"/>
    </location>
</feature>
<feature type="transmembrane region" description="Helical" evidence="5">
    <location>
        <begin position="68"/>
        <end position="85"/>
    </location>
</feature>
<dbReference type="InterPro" id="IPR011547">
    <property type="entry name" value="SLC26A/SulP_dom"/>
</dbReference>
<evidence type="ECO:0000256" key="3">
    <source>
        <dbReference type="ARBA" id="ARBA00022989"/>
    </source>
</evidence>